<dbReference type="InterPro" id="IPR052029">
    <property type="entry name" value="PpiD_chaperone"/>
</dbReference>
<gene>
    <name evidence="14" type="ORF">ABSH63_00080</name>
</gene>
<comment type="similarity">
    <text evidence="8">Belongs to the PpiD chaperone family.</text>
</comment>
<evidence type="ECO:0000256" key="12">
    <source>
        <dbReference type="SAM" id="Phobius"/>
    </source>
</evidence>
<feature type="domain" description="PpiC" evidence="13">
    <location>
        <begin position="266"/>
        <end position="363"/>
    </location>
</feature>
<dbReference type="PANTHER" id="PTHR47529">
    <property type="entry name" value="PEPTIDYL-PROLYL CIS-TRANS ISOMERASE D"/>
    <property type="match status" value="1"/>
</dbReference>
<dbReference type="RefSeq" id="WP_352886278.1">
    <property type="nucleotide sequence ID" value="NZ_JBEPIJ010000001.1"/>
</dbReference>
<keyword evidence="11" id="KW-0697">Rotamase</keyword>
<keyword evidence="15" id="KW-1185">Reference proteome</keyword>
<dbReference type="InterPro" id="IPR023058">
    <property type="entry name" value="PPIase_PpiC_CS"/>
</dbReference>
<keyword evidence="4 12" id="KW-0812">Transmembrane</keyword>
<dbReference type="Gene3D" id="1.10.4030.10">
    <property type="entry name" value="Porin chaperone SurA, peptide-binding domain"/>
    <property type="match status" value="1"/>
</dbReference>
<accession>A0ABV2A6A3</accession>
<dbReference type="PROSITE" id="PS01096">
    <property type="entry name" value="PPIC_PPIASE_1"/>
    <property type="match status" value="1"/>
</dbReference>
<keyword evidence="2" id="KW-1003">Cell membrane</keyword>
<feature type="transmembrane region" description="Helical" evidence="12">
    <location>
        <begin position="12"/>
        <end position="30"/>
    </location>
</feature>
<name>A0ABV2A6A3_9GAMM</name>
<sequence>MLQQIRDRTSGLIAGFIVALIAIPFAFFGIESLAPGGGDPVVAEVGDQKIHESQLQRQYEQRYQQLVQLLGENFRADMFDQRRLRAAVLRDMTQETMLRQYTEDQGFFADDATLFNVISAEAAFQRDGQFDAQAYRDALQRAGFTVDRYENQLRDNIEMNQMREAIVDTAFTAPVELAQAARLQAQERTLQYAVFEPARYRDRVSVTDDQVQAHYQQNKAQYMAPERLKLAYVELVYDKLPPPDPPSADVLKVLYEAEKAGRFTTPEERKARHILIGFGADKDAARQKAEDLAKKIESGADFAALAREHSEDPGSKASGGDLGWVRRGQMVSGFEDALFGLAPGKTSAPVETEFGWHIIRLDEIKPAAVRPFEDAEVQQELTELFTNRERQQRFQEMSEQLEQLAFEHPGALEPVAQALELKVQTTDWFERGKGSGIAADPRVVEAAFSEEVLALGENSKPLNLGGNRIVVIRKAEHEPPRQKSLEEVAEQIRAELVDRAARELIEQESQEVLNAVRGGTDFQEIIRAKNGELRNPGKIRRDNTRVEAAVVDAAFRLPHPQDGKPSVGEAQLGNGGRAVLLLSAVETPDDATLDEVQQRRLRDLIAGAQFGAYMKHIEQKVGVEIRARPDEPTETLEP</sequence>
<dbReference type="InterPro" id="IPR046357">
    <property type="entry name" value="PPIase_dom_sf"/>
</dbReference>
<evidence type="ECO:0000256" key="3">
    <source>
        <dbReference type="ARBA" id="ARBA00022519"/>
    </source>
</evidence>
<evidence type="ECO:0000313" key="15">
    <source>
        <dbReference type="Proteomes" id="UP001465331"/>
    </source>
</evidence>
<comment type="subcellular location">
    <subcellularLocation>
        <location evidence="1">Cell inner membrane</location>
        <topology evidence="1">Single-pass type II membrane protein</topology>
        <orientation evidence="1">Periplasmic side</orientation>
    </subcellularLocation>
</comment>
<evidence type="ECO:0000313" key="14">
    <source>
        <dbReference type="EMBL" id="MES0872416.1"/>
    </source>
</evidence>
<keyword evidence="11" id="KW-0413">Isomerase</keyword>
<dbReference type="Pfam" id="PF13616">
    <property type="entry name" value="Rotamase_3"/>
    <property type="match status" value="1"/>
</dbReference>
<dbReference type="SUPFAM" id="SSF109998">
    <property type="entry name" value="Triger factor/SurA peptide-binding domain-like"/>
    <property type="match status" value="1"/>
</dbReference>
<evidence type="ECO:0000259" key="13">
    <source>
        <dbReference type="PROSITE" id="PS50198"/>
    </source>
</evidence>
<evidence type="ECO:0000256" key="1">
    <source>
        <dbReference type="ARBA" id="ARBA00004382"/>
    </source>
</evidence>
<protein>
    <recommendedName>
        <fullName evidence="9">Periplasmic chaperone PpiD</fullName>
    </recommendedName>
    <alternativeName>
        <fullName evidence="10">Periplasmic folding chaperone</fullName>
    </alternativeName>
</protein>
<evidence type="ECO:0000256" key="10">
    <source>
        <dbReference type="ARBA" id="ARBA00042775"/>
    </source>
</evidence>
<evidence type="ECO:0000256" key="11">
    <source>
        <dbReference type="PROSITE-ProRule" id="PRU00278"/>
    </source>
</evidence>
<keyword evidence="3" id="KW-0997">Cell inner membrane</keyword>
<proteinExistence type="inferred from homology"/>
<evidence type="ECO:0000256" key="9">
    <source>
        <dbReference type="ARBA" id="ARBA00040743"/>
    </source>
</evidence>
<dbReference type="InterPro" id="IPR000297">
    <property type="entry name" value="PPIase_PpiC"/>
</dbReference>
<keyword evidence="7" id="KW-0143">Chaperone</keyword>
<dbReference type="Proteomes" id="UP001465331">
    <property type="component" value="Unassembled WGS sequence"/>
</dbReference>
<evidence type="ECO:0000256" key="4">
    <source>
        <dbReference type="ARBA" id="ARBA00022692"/>
    </source>
</evidence>
<keyword evidence="5 12" id="KW-1133">Transmembrane helix</keyword>
<evidence type="ECO:0000256" key="7">
    <source>
        <dbReference type="ARBA" id="ARBA00023186"/>
    </source>
</evidence>
<comment type="caution">
    <text evidence="14">The sequence shown here is derived from an EMBL/GenBank/DDBJ whole genome shotgun (WGS) entry which is preliminary data.</text>
</comment>
<evidence type="ECO:0000256" key="5">
    <source>
        <dbReference type="ARBA" id="ARBA00022989"/>
    </source>
</evidence>
<evidence type="ECO:0000256" key="6">
    <source>
        <dbReference type="ARBA" id="ARBA00023136"/>
    </source>
</evidence>
<dbReference type="PROSITE" id="PS50198">
    <property type="entry name" value="PPIC_PPIASE_2"/>
    <property type="match status" value="1"/>
</dbReference>
<evidence type="ECO:0000256" key="8">
    <source>
        <dbReference type="ARBA" id="ARBA00038408"/>
    </source>
</evidence>
<reference evidence="14 15" key="1">
    <citation type="submission" date="2024-06" db="EMBL/GenBank/DDBJ databases">
        <authorList>
            <person name="Li Z."/>
            <person name="Jiang Y."/>
        </authorList>
    </citation>
    <scope>NUCLEOTIDE SEQUENCE [LARGE SCALE GENOMIC DNA]</scope>
    <source>
        <strain evidence="14 15">HSW-8</strain>
    </source>
</reference>
<dbReference type="InterPro" id="IPR027304">
    <property type="entry name" value="Trigger_fact/SurA_dom_sf"/>
</dbReference>
<dbReference type="EMBL" id="JBEPIJ010000001">
    <property type="protein sequence ID" value="MES0872416.1"/>
    <property type="molecule type" value="Genomic_DNA"/>
</dbReference>
<dbReference type="PANTHER" id="PTHR47529:SF1">
    <property type="entry name" value="PERIPLASMIC CHAPERONE PPID"/>
    <property type="match status" value="1"/>
</dbReference>
<dbReference type="Gene3D" id="3.10.50.40">
    <property type="match status" value="1"/>
</dbReference>
<organism evidence="14 15">
    <name type="scientific">Sinimarinibacterium thermocellulolyticum</name>
    <dbReference type="NCBI Taxonomy" id="3170016"/>
    <lineage>
        <taxon>Bacteria</taxon>
        <taxon>Pseudomonadati</taxon>
        <taxon>Pseudomonadota</taxon>
        <taxon>Gammaproteobacteria</taxon>
        <taxon>Nevskiales</taxon>
        <taxon>Nevskiaceae</taxon>
        <taxon>Sinimarinibacterium</taxon>
    </lineage>
</organism>
<dbReference type="Pfam" id="PF13624">
    <property type="entry name" value="SurA_N_3"/>
    <property type="match status" value="1"/>
</dbReference>
<evidence type="ECO:0000256" key="2">
    <source>
        <dbReference type="ARBA" id="ARBA00022475"/>
    </source>
</evidence>
<keyword evidence="6 12" id="KW-0472">Membrane</keyword>
<dbReference type="SUPFAM" id="SSF54534">
    <property type="entry name" value="FKBP-like"/>
    <property type="match status" value="1"/>
</dbReference>